<dbReference type="SUPFAM" id="SSF50182">
    <property type="entry name" value="Sm-like ribonucleoproteins"/>
    <property type="match status" value="1"/>
</dbReference>
<feature type="non-terminal residue" evidence="2">
    <location>
        <position position="1"/>
    </location>
</feature>
<dbReference type="EMBL" id="LJIG01009881">
    <property type="protein sequence ID" value="KRT82194.1"/>
    <property type="molecule type" value="Genomic_DNA"/>
</dbReference>
<dbReference type="GO" id="GO:0006398">
    <property type="term" value="P:mRNA 3'-end processing by stem-loop binding and cleavage"/>
    <property type="evidence" value="ECO:0007669"/>
    <property type="project" value="TreeGrafter"/>
</dbReference>
<proteinExistence type="predicted"/>
<protein>
    <recommendedName>
        <fullName evidence="4">LSM domain-containing protein</fullName>
    </recommendedName>
</protein>
<reference evidence="2 3" key="1">
    <citation type="submission" date="2015-09" db="EMBL/GenBank/DDBJ databases">
        <title>Draft genome of the scarab beetle Oryctes borbonicus.</title>
        <authorList>
            <person name="Meyer J.M."/>
            <person name="Markov G.V."/>
            <person name="Baskaran P."/>
            <person name="Herrmann M."/>
            <person name="Sommer R.J."/>
            <person name="Roedelsperger C."/>
        </authorList>
    </citation>
    <scope>NUCLEOTIDE SEQUENCE [LARGE SCALE GENOMIC DNA]</scope>
    <source>
        <strain evidence="2">OB123</strain>
        <tissue evidence="2">Whole animal</tissue>
    </source>
</reference>
<feature type="region of interest" description="Disordered" evidence="1">
    <location>
        <begin position="53"/>
        <end position="89"/>
    </location>
</feature>
<comment type="caution">
    <text evidence="2">The sequence shown here is derived from an EMBL/GenBank/DDBJ whole genome shotgun (WGS) entry which is preliminary data.</text>
</comment>
<organism evidence="2 3">
    <name type="scientific">Oryctes borbonicus</name>
    <dbReference type="NCBI Taxonomy" id="1629725"/>
    <lineage>
        <taxon>Eukaryota</taxon>
        <taxon>Metazoa</taxon>
        <taxon>Ecdysozoa</taxon>
        <taxon>Arthropoda</taxon>
        <taxon>Hexapoda</taxon>
        <taxon>Insecta</taxon>
        <taxon>Pterygota</taxon>
        <taxon>Neoptera</taxon>
        <taxon>Endopterygota</taxon>
        <taxon>Coleoptera</taxon>
        <taxon>Polyphaga</taxon>
        <taxon>Scarabaeiformia</taxon>
        <taxon>Scarabaeidae</taxon>
        <taxon>Dynastinae</taxon>
        <taxon>Oryctes</taxon>
    </lineage>
</organism>
<dbReference type="PANTHER" id="PTHR21415">
    <property type="entry name" value="U7 SNRNA-ASSOCIATED SM-LIKE PROTEIN LSM11"/>
    <property type="match status" value="1"/>
</dbReference>
<feature type="non-terminal residue" evidence="2">
    <location>
        <position position="155"/>
    </location>
</feature>
<gene>
    <name evidence="2" type="ORF">AMK59_3203</name>
</gene>
<feature type="compositionally biased region" description="Polar residues" evidence="1">
    <location>
        <begin position="53"/>
        <end position="63"/>
    </location>
</feature>
<evidence type="ECO:0000313" key="3">
    <source>
        <dbReference type="Proteomes" id="UP000051574"/>
    </source>
</evidence>
<dbReference type="AlphaFoldDB" id="A0A0T6B4D7"/>
<name>A0A0T6B4D7_9SCAR</name>
<dbReference type="GO" id="GO:0071209">
    <property type="term" value="F:U7 snRNA binding"/>
    <property type="evidence" value="ECO:0007669"/>
    <property type="project" value="InterPro"/>
</dbReference>
<accession>A0A0T6B4D7</accession>
<dbReference type="InterPro" id="IPR010920">
    <property type="entry name" value="LSM_dom_sf"/>
</dbReference>
<dbReference type="OrthoDB" id="10002367at2759"/>
<dbReference type="Proteomes" id="UP000051574">
    <property type="component" value="Unassembled WGS sequence"/>
</dbReference>
<dbReference type="PANTHER" id="PTHR21415:SF1">
    <property type="entry name" value="U7 SNRNA-ASSOCIATED SM-LIKE PROTEIN LSM11"/>
    <property type="match status" value="1"/>
</dbReference>
<evidence type="ECO:0000256" key="1">
    <source>
        <dbReference type="SAM" id="MobiDB-lite"/>
    </source>
</evidence>
<keyword evidence="3" id="KW-1185">Reference proteome</keyword>
<dbReference type="GO" id="GO:0005683">
    <property type="term" value="C:U7 snRNP"/>
    <property type="evidence" value="ECO:0007669"/>
    <property type="project" value="TreeGrafter"/>
</dbReference>
<sequence length="155" mass="17655">LKPTDKVDENTVYDPALDFFSDKFDPLKALNTPGLQPPVVAARTFDNLSLYESKQKSADSNGGKTKRQEKAKETEPAMPERRWLPHQLLVPGKKKKRKDVLTRMANITGPLKILNKCIEEKLLVKVWTRNASEVRGYCTGYVTAFDKHWNLALKE</sequence>
<evidence type="ECO:0008006" key="4">
    <source>
        <dbReference type="Google" id="ProtNLM"/>
    </source>
</evidence>
<dbReference type="Gene3D" id="2.30.30.100">
    <property type="match status" value="1"/>
</dbReference>
<feature type="compositionally biased region" description="Basic and acidic residues" evidence="1">
    <location>
        <begin position="66"/>
        <end position="83"/>
    </location>
</feature>
<dbReference type="InterPro" id="IPR039267">
    <property type="entry name" value="Lsm11"/>
</dbReference>
<evidence type="ECO:0000313" key="2">
    <source>
        <dbReference type="EMBL" id="KRT82194.1"/>
    </source>
</evidence>